<dbReference type="Gene3D" id="1.10.443.10">
    <property type="entry name" value="Intergrase catalytic core"/>
    <property type="match status" value="1"/>
</dbReference>
<evidence type="ECO:0000256" key="1">
    <source>
        <dbReference type="ARBA" id="ARBA00023125"/>
    </source>
</evidence>
<evidence type="ECO:0008006" key="6">
    <source>
        <dbReference type="Google" id="ProtNLM"/>
    </source>
</evidence>
<dbReference type="InterPro" id="IPR013762">
    <property type="entry name" value="Integrase-like_cat_sf"/>
</dbReference>
<proteinExistence type="predicted"/>
<dbReference type="InterPro" id="IPR011010">
    <property type="entry name" value="DNA_brk_join_enz"/>
</dbReference>
<reference evidence="4" key="1">
    <citation type="submission" date="2022-07" db="EMBL/GenBank/DDBJ databases">
        <title>The genome of Lyophyllum shimeji provides insight into the initial evolution of ectomycorrhizal fungal genome.</title>
        <authorList>
            <person name="Kobayashi Y."/>
            <person name="Shibata T."/>
            <person name="Hirakawa H."/>
            <person name="Shigenobu S."/>
            <person name="Nishiyama T."/>
            <person name="Yamada A."/>
            <person name="Hasebe M."/>
            <person name="Kawaguchi M."/>
        </authorList>
    </citation>
    <scope>NUCLEOTIDE SEQUENCE</scope>
    <source>
        <strain evidence="4">AT787</strain>
    </source>
</reference>
<keyword evidence="5" id="KW-1185">Reference proteome</keyword>
<dbReference type="GO" id="GO:0015074">
    <property type="term" value="P:DNA integration"/>
    <property type="evidence" value="ECO:0007669"/>
    <property type="project" value="InterPro"/>
</dbReference>
<feature type="compositionally biased region" description="Pro residues" evidence="3">
    <location>
        <begin position="1087"/>
        <end position="1098"/>
    </location>
</feature>
<dbReference type="InterPro" id="IPR010998">
    <property type="entry name" value="Integrase_recombinase_N"/>
</dbReference>
<evidence type="ECO:0000256" key="2">
    <source>
        <dbReference type="ARBA" id="ARBA00023172"/>
    </source>
</evidence>
<dbReference type="EMBL" id="BRPK01000011">
    <property type="protein sequence ID" value="GLB42512.1"/>
    <property type="molecule type" value="Genomic_DNA"/>
</dbReference>
<organism evidence="4 5">
    <name type="scientific">Lyophyllum shimeji</name>
    <name type="common">Hon-shimeji</name>
    <name type="synonym">Tricholoma shimeji</name>
    <dbReference type="NCBI Taxonomy" id="47721"/>
    <lineage>
        <taxon>Eukaryota</taxon>
        <taxon>Fungi</taxon>
        <taxon>Dikarya</taxon>
        <taxon>Basidiomycota</taxon>
        <taxon>Agaricomycotina</taxon>
        <taxon>Agaricomycetes</taxon>
        <taxon>Agaricomycetidae</taxon>
        <taxon>Agaricales</taxon>
        <taxon>Tricholomatineae</taxon>
        <taxon>Lyophyllaceae</taxon>
        <taxon>Lyophyllum</taxon>
    </lineage>
</organism>
<dbReference type="GO" id="GO:0003677">
    <property type="term" value="F:DNA binding"/>
    <property type="evidence" value="ECO:0007669"/>
    <property type="project" value="UniProtKB-KW"/>
</dbReference>
<dbReference type="PANTHER" id="PTHR33050:SF7">
    <property type="entry name" value="RIBONUCLEASE H"/>
    <property type="match status" value="1"/>
</dbReference>
<keyword evidence="2" id="KW-0233">DNA recombination</keyword>
<feature type="region of interest" description="Disordered" evidence="3">
    <location>
        <begin position="1073"/>
        <end position="1115"/>
    </location>
</feature>
<evidence type="ECO:0000313" key="4">
    <source>
        <dbReference type="EMBL" id="GLB42512.1"/>
    </source>
</evidence>
<dbReference type="SUPFAM" id="SSF47823">
    <property type="entry name" value="lambda integrase-like, N-terminal domain"/>
    <property type="match status" value="1"/>
</dbReference>
<feature type="compositionally biased region" description="Polar residues" evidence="3">
    <location>
        <begin position="415"/>
        <end position="435"/>
    </location>
</feature>
<sequence length="1539" mass="171176">MSSNLLPNDLPNARVPGPIPEDFDFEPFLTSRPLLSQFELPLMARVAANFAIEAANNESMAKTIAVKNTPVPRPEDLDVGPPLKRMYAYSHAEFNELVASEQVCQSLHPLPVGLVRTIAKERAKLKAAADSERLAEKAKEKEASSIRSKLLGSMRLTNPTPRVIARAEAVTIPSIYLLGLKNGACPPLNFFTNERIEAVTHSHSEVHTRMLRPFGADEALSAEKIQLLDLPKMISVWGSDDKHTCLTPMRFKEASKNFLAALTLVSEAPSTAEDGSPVPTFASEYQKHFDFFDQLKDFEETYPIWYRFELGARRDILKGILFDWDVYALEVKMLLHSNIPQPLASSSKRPIEADNRVGKFPRNSFQTDVSSRQGTLSVITQPQLPPSKTGSISSRGSRTATSGPSVALGGPRQGASVSTGTSPALATLATGQRLSTPAPCAEGITPRSAGTPPAGASLTRESALSGVPDELPSRSFVHHDPLPYPDLTEKRLLCPRPPHASLHDTELFERVVHPYNVDGFRLMLDKHNLTDLYPRLLINLTHGFPLGRNLPRLKKSIVIPNHRSVDQFPAVVQDYIDAELATGRMSGPFSLEDVERILRGPIHSSPFLVSEQFAGPGLPPKYRVCRNLSKADPVSGMPAINSFIDKDDFPTSFDMALRVAAAVADAPPGTQGIAFDIKTFHRTCPVLPDHKPYLVASFQGKFYIDHVHPFGARPASSNAGQIGNASVDIWQAESRSENRLFKYEDDIQNFRYPNPLGRFSDGVFSYFHNRETSMALIDILHIPWHPEKSGVRFTSITTFIGFQWDLTLHRVSLPEKKRVKYLARIISMLSDDFKGERFTLRQIQQIHGTLVHVCFVFPDGCSRLPVLSNFMSGFRDNIFVKHSLSNSVLDTLYWWQKRLGDHTAFRQLRPIGPVHHYKVFVDASTSWGIGIIIGPHWHAFRLAPDWKRPGRDICWLETLAIELAILFMKQLDFYEQRVEVFSDNSGAIGAHIKNRSPNIAINLSVRRSYSVLAEALIVPDFIYIESASNPADPISRGDPAPPSLTFLARDIDTSPTASSEVVDLGLGVFISQPPLPRKPRSESPSPILNPPHSPPPPSLRVSPSPSDFILSPPSHSAFDSSAPILPSPDISENLHVIRSLAARSLPSCSPRRPRATDSWRPSPLRPIVPADRRVLLWTTPHSEQAQQSLDSAISPRLQRKIFENLLLATSDSTRQSYGAGLLRFTQFCDREEISENLRMPASTILLSAFIADAIGKCTGNCIRNWLNGLRLWHLYNLADWHGRDRWVSSLQKSADIQGVPFQRPPRGPITMNHLRHLHSNLDLATPAHAAIWAAALTAFRGCRRLGELLLRSRSSFSPTRNVTRQASFSHSIVNDHHVISFHLPWTKTTGIRGGDCILTATNDTFCPVTAMLHHLSLNNITDPSAPLFAFRAGTSWSPLTRDHFLRTTGDIYRSANLDAVLGHSYRIGGSLHLLMTGVEPEFIMKIGGWTSLCFLIYWRRLELVIPAAVTRAWAARQREFAEHQHLPNGEDDLLFDLNS</sequence>
<dbReference type="SUPFAM" id="SSF56349">
    <property type="entry name" value="DNA breaking-rejoining enzymes"/>
    <property type="match status" value="1"/>
</dbReference>
<dbReference type="Proteomes" id="UP001063166">
    <property type="component" value="Unassembled WGS sequence"/>
</dbReference>
<name>A0A9P3PWF1_LYOSH</name>
<feature type="region of interest" description="Disordered" evidence="3">
    <location>
        <begin position="344"/>
        <end position="472"/>
    </location>
</feature>
<feature type="compositionally biased region" description="Polar residues" evidence="3">
    <location>
        <begin position="363"/>
        <end position="404"/>
    </location>
</feature>
<evidence type="ECO:0000313" key="5">
    <source>
        <dbReference type="Proteomes" id="UP001063166"/>
    </source>
</evidence>
<keyword evidence="1" id="KW-0238">DNA-binding</keyword>
<dbReference type="OrthoDB" id="2506773at2759"/>
<dbReference type="Gene3D" id="1.10.150.130">
    <property type="match status" value="1"/>
</dbReference>
<accession>A0A9P3PWF1</accession>
<gene>
    <name evidence="4" type="ORF">LshimejAT787_1105270</name>
</gene>
<dbReference type="GO" id="GO:0006310">
    <property type="term" value="P:DNA recombination"/>
    <property type="evidence" value="ECO:0007669"/>
    <property type="project" value="UniProtKB-KW"/>
</dbReference>
<dbReference type="InterPro" id="IPR052055">
    <property type="entry name" value="Hepadnavirus_pol/RT"/>
</dbReference>
<protein>
    <recommendedName>
        <fullName evidence="6">DNA breaking-rejoining enzyme</fullName>
    </recommendedName>
</protein>
<comment type="caution">
    <text evidence="4">The sequence shown here is derived from an EMBL/GenBank/DDBJ whole genome shotgun (WGS) entry which is preliminary data.</text>
</comment>
<evidence type="ECO:0000256" key="3">
    <source>
        <dbReference type="SAM" id="MobiDB-lite"/>
    </source>
</evidence>
<dbReference type="PANTHER" id="PTHR33050">
    <property type="entry name" value="REVERSE TRANSCRIPTASE DOMAIN-CONTAINING PROTEIN"/>
    <property type="match status" value="1"/>
</dbReference>